<dbReference type="InterPro" id="IPR011050">
    <property type="entry name" value="Pectin_lyase_fold/virulence"/>
</dbReference>
<dbReference type="SMART" id="SM00710">
    <property type="entry name" value="PbH1"/>
    <property type="match status" value="8"/>
</dbReference>
<proteinExistence type="predicted"/>
<dbReference type="Pfam" id="PF13229">
    <property type="entry name" value="Beta_helix"/>
    <property type="match status" value="1"/>
</dbReference>
<name>A0A238VIC4_9BACT</name>
<feature type="domain" description="Right handed beta helix" evidence="2">
    <location>
        <begin position="148"/>
        <end position="326"/>
    </location>
</feature>
<dbReference type="Gene3D" id="2.60.40.10">
    <property type="entry name" value="Immunoglobulins"/>
    <property type="match status" value="1"/>
</dbReference>
<accession>A0A238VIC4</accession>
<dbReference type="Gene3D" id="2.160.20.10">
    <property type="entry name" value="Single-stranded right-handed beta-helix, Pectin lyase-like"/>
    <property type="match status" value="1"/>
</dbReference>
<dbReference type="InterPro" id="IPR006626">
    <property type="entry name" value="PbH1"/>
</dbReference>
<evidence type="ECO:0000256" key="1">
    <source>
        <dbReference type="SAM" id="SignalP"/>
    </source>
</evidence>
<dbReference type="EMBL" id="FZNS01000001">
    <property type="protein sequence ID" value="SNR34142.1"/>
    <property type="molecule type" value="Genomic_DNA"/>
</dbReference>
<evidence type="ECO:0000259" key="2">
    <source>
        <dbReference type="Pfam" id="PF13229"/>
    </source>
</evidence>
<dbReference type="InterPro" id="IPR012334">
    <property type="entry name" value="Pectin_lyas_fold"/>
</dbReference>
<protein>
    <submittedName>
        <fullName evidence="3">Por secretion system C-terminal sorting domain-containing protein</fullName>
    </submittedName>
</protein>
<dbReference type="InterPro" id="IPR026444">
    <property type="entry name" value="Secre_tail"/>
</dbReference>
<dbReference type="InterPro" id="IPR013783">
    <property type="entry name" value="Ig-like_fold"/>
</dbReference>
<reference evidence="4" key="1">
    <citation type="submission" date="2017-06" db="EMBL/GenBank/DDBJ databases">
        <authorList>
            <person name="Varghese N."/>
            <person name="Submissions S."/>
        </authorList>
    </citation>
    <scope>NUCLEOTIDE SEQUENCE [LARGE SCALE GENOMIC DNA]</scope>
    <source>
        <strain evidence="4">DSM 28041</strain>
    </source>
</reference>
<keyword evidence="4" id="KW-1185">Reference proteome</keyword>
<evidence type="ECO:0000313" key="3">
    <source>
        <dbReference type="EMBL" id="SNR34142.1"/>
    </source>
</evidence>
<dbReference type="NCBIfam" id="TIGR04183">
    <property type="entry name" value="Por_Secre_tail"/>
    <property type="match status" value="1"/>
</dbReference>
<dbReference type="RefSeq" id="WP_089331671.1">
    <property type="nucleotide sequence ID" value="NZ_FZNS01000001.1"/>
</dbReference>
<evidence type="ECO:0000313" key="4">
    <source>
        <dbReference type="Proteomes" id="UP000198310"/>
    </source>
</evidence>
<feature type="chain" id="PRO_5012941012" evidence="1">
    <location>
        <begin position="20"/>
        <end position="736"/>
    </location>
</feature>
<dbReference type="Proteomes" id="UP000198310">
    <property type="component" value="Unassembled WGS sequence"/>
</dbReference>
<keyword evidence="1" id="KW-0732">Signal</keyword>
<organism evidence="3 4">
    <name type="scientific">Hymenobacter mucosus</name>
    <dbReference type="NCBI Taxonomy" id="1411120"/>
    <lineage>
        <taxon>Bacteria</taxon>
        <taxon>Pseudomonadati</taxon>
        <taxon>Bacteroidota</taxon>
        <taxon>Cytophagia</taxon>
        <taxon>Cytophagales</taxon>
        <taxon>Hymenobacteraceae</taxon>
        <taxon>Hymenobacter</taxon>
    </lineage>
</organism>
<dbReference type="InterPro" id="IPR039448">
    <property type="entry name" value="Beta_helix"/>
</dbReference>
<feature type="signal peptide" evidence="1">
    <location>
        <begin position="1"/>
        <end position="19"/>
    </location>
</feature>
<dbReference type="AlphaFoldDB" id="A0A238VIC4"/>
<gene>
    <name evidence="3" type="ORF">SAMN06269173_101725</name>
</gene>
<sequence length="736" mass="78751">MNKHLLFSSLLLLIGLSHAARATTYYVSPTGNDANLGTAPATAWRSIDHVNSVVFRPGDKILFEATQTFAGTLKPQGSGTATLPIIFSSYGPTSAIINSGVEPGFIAYNTDGIELRRLTFVGAGRTVNAENGVLFYRDAGNASSPQFSHITLDSLDVSGYQQYGITIGSHNTSVDFWGEAYGYDDVRITNTLVHDNGDTGIFSYGATLHANRNWYVANCKSYNNSGRTDITDRNTGSGIVLANIDKGLVTHCETYNNGRLSSHIYTGPAGMWAYSCNNLVVEYSESHHNHSGTLDGGGFDLDGGCTNSVLQYNYSHDNDGPGFMLAQFDGAPVTLQDVAIRYNVSENDARRYGGAILLWSSGASGGINRANVHNNTIYVTPTASGYVPQAVYLASPHMHSTAVRNNIFQTTGGVPFLLDYGRSSVLFQGNCYWNTGANASWKQGGATHYSLNAWRNATGAERVGTTNSGLEVDPLLNAPGSGGTNPMTLGKSMSAWMPYQLQANSPLIGAGLDLQTLFDMSLGAHDLYNLPTPTAGTAGNIGANERRAVSPLPVELVKFTAENKENLVSLGWTTAMEVGSAFFEVQRSTDGRTFTSVANVAAAGTSTSTRLYTWNDPQLIEQVTYYRLRQVDVDGTSHHSSVAVVSPRLTGRQELSVFPNPIAKGEALSVNMAAFTGRAVRVSITSLTGQVAFAKQFAGQPTSAVLLQLPASVAPGTYLLSVSDGQKREYTRLVIE</sequence>
<dbReference type="SUPFAM" id="SSF51126">
    <property type="entry name" value="Pectin lyase-like"/>
    <property type="match status" value="1"/>
</dbReference>